<evidence type="ECO:0000313" key="2">
    <source>
        <dbReference type="EMBL" id="MFC5062542.1"/>
    </source>
</evidence>
<name>A0ABV9YLL6_9PSEU</name>
<protein>
    <submittedName>
        <fullName evidence="2">Uncharacterized protein</fullName>
    </submittedName>
</protein>
<reference evidence="3" key="1">
    <citation type="journal article" date="2019" name="Int. J. Syst. Evol. Microbiol.">
        <title>The Global Catalogue of Microorganisms (GCM) 10K type strain sequencing project: providing services to taxonomists for standard genome sequencing and annotation.</title>
        <authorList>
            <consortium name="The Broad Institute Genomics Platform"/>
            <consortium name="The Broad Institute Genome Sequencing Center for Infectious Disease"/>
            <person name="Wu L."/>
            <person name="Ma J."/>
        </authorList>
    </citation>
    <scope>NUCLEOTIDE SEQUENCE [LARGE SCALE GENOMIC DNA]</scope>
    <source>
        <strain evidence="3">CGMCC 4.7093</strain>
    </source>
</reference>
<comment type="caution">
    <text evidence="2">The sequence shown here is derived from an EMBL/GenBank/DDBJ whole genome shotgun (WGS) entry which is preliminary data.</text>
</comment>
<keyword evidence="3" id="KW-1185">Reference proteome</keyword>
<feature type="region of interest" description="Disordered" evidence="1">
    <location>
        <begin position="99"/>
        <end position="125"/>
    </location>
</feature>
<accession>A0ABV9YLL6</accession>
<proteinExistence type="predicted"/>
<dbReference type="EMBL" id="JBHSIV010000008">
    <property type="protein sequence ID" value="MFC5062542.1"/>
    <property type="molecule type" value="Genomic_DNA"/>
</dbReference>
<sequence length="330" mass="34581">MVLRRLAARRPHVLTIAPAPLSDEVLRLRLAVEAELSRRRWPVADSPADADVVLLAGTPGPRLAAVVEAVWATVPAPRVRVAVESVAGIGPALDDAQERLRGGRRTWSDSDDERQHGRSADTAMAGLADDDRDGLLLDAVHVALGPVLPHWPSGLVVHATLAGDLVTDAHAEVLDAPATVGAGSRGRSPLGPDRTRLDVLTRLLALAGADHLAEGARDLRDRDPAPGELTAFGRRIARHRPLRWATRGIPLVGDPVGERTVTDRVVALGRALGTSLAPPPRPTADKAARTLIGLELGAARLALAAMDPDTGLGAGPVAAFAPQGVGHHHH</sequence>
<gene>
    <name evidence="2" type="ORF">ACFPBZ_10020</name>
</gene>
<evidence type="ECO:0000256" key="1">
    <source>
        <dbReference type="SAM" id="MobiDB-lite"/>
    </source>
</evidence>
<dbReference type="RefSeq" id="WP_378035892.1">
    <property type="nucleotide sequence ID" value="NZ_JBHSIV010000008.1"/>
</dbReference>
<evidence type="ECO:0000313" key="3">
    <source>
        <dbReference type="Proteomes" id="UP001595947"/>
    </source>
</evidence>
<organism evidence="2 3">
    <name type="scientific">Actinomycetospora atypica</name>
    <dbReference type="NCBI Taxonomy" id="1290095"/>
    <lineage>
        <taxon>Bacteria</taxon>
        <taxon>Bacillati</taxon>
        <taxon>Actinomycetota</taxon>
        <taxon>Actinomycetes</taxon>
        <taxon>Pseudonocardiales</taxon>
        <taxon>Pseudonocardiaceae</taxon>
        <taxon>Actinomycetospora</taxon>
    </lineage>
</organism>
<dbReference type="Proteomes" id="UP001595947">
    <property type="component" value="Unassembled WGS sequence"/>
</dbReference>